<proteinExistence type="predicted"/>
<dbReference type="AlphaFoldDB" id="A0A3L6Q4C4"/>
<feature type="compositionally biased region" description="Acidic residues" evidence="1">
    <location>
        <begin position="438"/>
        <end position="451"/>
    </location>
</feature>
<evidence type="ECO:0000313" key="3">
    <source>
        <dbReference type="Proteomes" id="UP000275267"/>
    </source>
</evidence>
<gene>
    <name evidence="2" type="ORF">C2845_PM17G06120</name>
</gene>
<reference evidence="3" key="1">
    <citation type="journal article" date="2019" name="Nat. Commun.">
        <title>The genome of broomcorn millet.</title>
        <authorList>
            <person name="Zou C."/>
            <person name="Miki D."/>
            <person name="Li D."/>
            <person name="Tang Q."/>
            <person name="Xiao L."/>
            <person name="Rajput S."/>
            <person name="Deng P."/>
            <person name="Jia W."/>
            <person name="Huang R."/>
            <person name="Zhang M."/>
            <person name="Sun Y."/>
            <person name="Hu J."/>
            <person name="Fu X."/>
            <person name="Schnable P.S."/>
            <person name="Li F."/>
            <person name="Zhang H."/>
            <person name="Feng B."/>
            <person name="Zhu X."/>
            <person name="Liu R."/>
            <person name="Schnable J.C."/>
            <person name="Zhu J.-K."/>
            <person name="Zhang H."/>
        </authorList>
    </citation>
    <scope>NUCLEOTIDE SEQUENCE [LARGE SCALE GENOMIC DNA]</scope>
</reference>
<evidence type="ECO:0008006" key="4">
    <source>
        <dbReference type="Google" id="ProtNLM"/>
    </source>
</evidence>
<dbReference type="EMBL" id="PQIB02000014">
    <property type="protein sequence ID" value="RLM69350.1"/>
    <property type="molecule type" value="Genomic_DNA"/>
</dbReference>
<feature type="compositionally biased region" description="Basic and acidic residues" evidence="1">
    <location>
        <begin position="462"/>
        <end position="475"/>
    </location>
</feature>
<organism evidence="2 3">
    <name type="scientific">Panicum miliaceum</name>
    <name type="common">Proso millet</name>
    <name type="synonym">Broomcorn millet</name>
    <dbReference type="NCBI Taxonomy" id="4540"/>
    <lineage>
        <taxon>Eukaryota</taxon>
        <taxon>Viridiplantae</taxon>
        <taxon>Streptophyta</taxon>
        <taxon>Embryophyta</taxon>
        <taxon>Tracheophyta</taxon>
        <taxon>Spermatophyta</taxon>
        <taxon>Magnoliopsida</taxon>
        <taxon>Liliopsida</taxon>
        <taxon>Poales</taxon>
        <taxon>Poaceae</taxon>
        <taxon>PACMAD clade</taxon>
        <taxon>Panicoideae</taxon>
        <taxon>Panicodae</taxon>
        <taxon>Paniceae</taxon>
        <taxon>Panicinae</taxon>
        <taxon>Panicum</taxon>
        <taxon>Panicum sect. Panicum</taxon>
    </lineage>
</organism>
<comment type="caution">
    <text evidence="2">The sequence shown here is derived from an EMBL/GenBank/DDBJ whole genome shotgun (WGS) entry which is preliminary data.</text>
</comment>
<accession>A0A3L6Q4C4</accession>
<evidence type="ECO:0000256" key="1">
    <source>
        <dbReference type="SAM" id="MobiDB-lite"/>
    </source>
</evidence>
<dbReference type="OrthoDB" id="669288at2759"/>
<sequence>MCVTVVGAAVIDGRHVRDSVAGGRARQHFAARSSEIDVVSAIGSAFSLGVRVCSCTLLGRGDDLLANHIELGEFFVCRCSTRGMGCAEQKQQKLLDRMPRGQKQQRRRLPSTIMAQRNRASPSRLVKLYGSLSNDKRKMISDCKFDSLLQIACTTMPADLATWLFVDCFDAERSELVFPGRGRISVTADSVADLLSLPNKGAKVKYELDVDAIYFVHNKYDIVHGAAPKIDEILERIKQNKLANEDFLRSWLMIAVSTFLCPPTSLGISPRCYPALVDLERVKKLNWCNFVVDQLKEAAMNLDKKHSVRGCHLLLVLKSSGHSVAQGSFFHIDDLNTFVASKVPREMAIEKKRKIAAAVSRVLSGVTEMLGTFKQEVAAVEEPAGPTLRRSKLARTVEPQGVDVDEEETDKDSDYANNEEEWISSSEDGGSDQGADGGSDDEDGREEEESDNFVPLSKRAKRMESDPSKADKTDQ</sequence>
<dbReference type="STRING" id="4540.A0A3L6Q4C4"/>
<feature type="compositionally biased region" description="Acidic residues" evidence="1">
    <location>
        <begin position="403"/>
        <end position="422"/>
    </location>
</feature>
<evidence type="ECO:0000313" key="2">
    <source>
        <dbReference type="EMBL" id="RLM69350.1"/>
    </source>
</evidence>
<keyword evidence="3" id="KW-1185">Reference proteome</keyword>
<protein>
    <recommendedName>
        <fullName evidence="4">Aminotransferase-like plant mobile domain-containing protein</fullName>
    </recommendedName>
</protein>
<dbReference type="PANTHER" id="PTHR34835">
    <property type="entry name" value="OS07G0283600 PROTEIN-RELATED"/>
    <property type="match status" value="1"/>
</dbReference>
<feature type="region of interest" description="Disordered" evidence="1">
    <location>
        <begin position="392"/>
        <end position="475"/>
    </location>
</feature>
<dbReference type="Proteomes" id="UP000275267">
    <property type="component" value="Unassembled WGS sequence"/>
</dbReference>
<name>A0A3L6Q4C4_PANMI</name>
<dbReference type="PANTHER" id="PTHR34835:SF85">
    <property type="entry name" value="AMINOTRANSFERASE-LIKE PLANT MOBILE DOMAIN-CONTAINING PROTEIN"/>
    <property type="match status" value="1"/>
</dbReference>